<dbReference type="PROSITE" id="PS50850">
    <property type="entry name" value="MFS"/>
    <property type="match status" value="1"/>
</dbReference>
<evidence type="ECO:0000256" key="7">
    <source>
        <dbReference type="SAM" id="MobiDB-lite"/>
    </source>
</evidence>
<feature type="transmembrane region" description="Helical" evidence="8">
    <location>
        <begin position="175"/>
        <end position="194"/>
    </location>
</feature>
<dbReference type="Pfam" id="PF07690">
    <property type="entry name" value="MFS_1"/>
    <property type="match status" value="1"/>
</dbReference>
<feature type="transmembrane region" description="Helical" evidence="8">
    <location>
        <begin position="375"/>
        <end position="397"/>
    </location>
</feature>
<dbReference type="InterPro" id="IPR036259">
    <property type="entry name" value="MFS_trans_sf"/>
</dbReference>
<feature type="transmembrane region" description="Helical" evidence="8">
    <location>
        <begin position="315"/>
        <end position="336"/>
    </location>
</feature>
<keyword evidence="5 8" id="KW-1133">Transmembrane helix</keyword>
<evidence type="ECO:0000313" key="10">
    <source>
        <dbReference type="EMBL" id="MFC4242454.1"/>
    </source>
</evidence>
<feature type="transmembrane region" description="Helical" evidence="8">
    <location>
        <begin position="257"/>
        <end position="279"/>
    </location>
</feature>
<keyword evidence="6 8" id="KW-0472">Membrane</keyword>
<evidence type="ECO:0000256" key="6">
    <source>
        <dbReference type="ARBA" id="ARBA00023136"/>
    </source>
</evidence>
<comment type="caution">
    <text evidence="10">The sequence shown here is derived from an EMBL/GenBank/DDBJ whole genome shotgun (WGS) entry which is preliminary data.</text>
</comment>
<feature type="transmembrane region" description="Helical" evidence="8">
    <location>
        <begin position="12"/>
        <end position="29"/>
    </location>
</feature>
<evidence type="ECO:0000256" key="2">
    <source>
        <dbReference type="ARBA" id="ARBA00022448"/>
    </source>
</evidence>
<dbReference type="InterPro" id="IPR020846">
    <property type="entry name" value="MFS_dom"/>
</dbReference>
<dbReference type="InterPro" id="IPR011701">
    <property type="entry name" value="MFS"/>
</dbReference>
<feature type="domain" description="Major facilitator superfamily (MFS) profile" evidence="9">
    <location>
        <begin position="1"/>
        <end position="402"/>
    </location>
</feature>
<organism evidence="10 11">
    <name type="scientific">Gryllotalpicola reticulitermitis</name>
    <dbReference type="NCBI Taxonomy" id="1184153"/>
    <lineage>
        <taxon>Bacteria</taxon>
        <taxon>Bacillati</taxon>
        <taxon>Actinomycetota</taxon>
        <taxon>Actinomycetes</taxon>
        <taxon>Micrococcales</taxon>
        <taxon>Microbacteriaceae</taxon>
        <taxon>Gryllotalpicola</taxon>
    </lineage>
</organism>
<feature type="transmembrane region" description="Helical" evidence="8">
    <location>
        <begin position="291"/>
        <end position="309"/>
    </location>
</feature>
<evidence type="ECO:0000313" key="11">
    <source>
        <dbReference type="Proteomes" id="UP001595900"/>
    </source>
</evidence>
<feature type="region of interest" description="Disordered" evidence="7">
    <location>
        <begin position="409"/>
        <end position="432"/>
    </location>
</feature>
<dbReference type="Gene3D" id="1.20.1250.20">
    <property type="entry name" value="MFS general substrate transporter like domains"/>
    <property type="match status" value="1"/>
</dbReference>
<evidence type="ECO:0000259" key="9">
    <source>
        <dbReference type="PROSITE" id="PS50850"/>
    </source>
</evidence>
<sequence>MTGERRVASDRRSWLYVCAAVFAIAWGGNEFTPLLGMYREADGLSPVTVDVLLAVYVLGIVPAMIVGAPLSDRFGRRPVMLPAAFIGAAGSLVLAFAGGGAPLLGVGRVLSGMALGLAMAVGTSWVKELSQAPYDAAAKPGGGAARGALSLTAGFLLGAAVAAPLAQWAPLPQTLPYLISAALCLAGGCLAFAAPETRRSRGRASVGRLARDLAVPAAGHRRFLFVVLPAVSWIFGSAASAYAVLPALLTGRVTHDRLVFSGLLCAVTLGAAFAVQPLARRFYSDRSARGVLIALGVTVVGMLGAAVAASALSPLLAIAAALVLGIANGLLLLSTMLEVQRIARDDDLAGLTALLYAGAYVGFFIPTLLGVLSGWVSYPVMFVGGAVIASGCFALVLRYSTSYLHRHRGAADASSGDGHHGDTRPLDLALSK</sequence>
<feature type="transmembrane region" description="Helical" evidence="8">
    <location>
        <begin position="223"/>
        <end position="245"/>
    </location>
</feature>
<feature type="transmembrane region" description="Helical" evidence="8">
    <location>
        <begin position="348"/>
        <end position="369"/>
    </location>
</feature>
<dbReference type="PROSITE" id="PS00216">
    <property type="entry name" value="SUGAR_TRANSPORT_1"/>
    <property type="match status" value="1"/>
</dbReference>
<dbReference type="PANTHER" id="PTHR23517:SF3">
    <property type="entry name" value="INTEGRAL MEMBRANE TRANSPORT PROTEIN"/>
    <property type="match status" value="1"/>
</dbReference>
<reference evidence="11" key="1">
    <citation type="journal article" date="2019" name="Int. J. Syst. Evol. Microbiol.">
        <title>The Global Catalogue of Microorganisms (GCM) 10K type strain sequencing project: providing services to taxonomists for standard genome sequencing and annotation.</title>
        <authorList>
            <consortium name="The Broad Institute Genomics Platform"/>
            <consortium name="The Broad Institute Genome Sequencing Center for Infectious Disease"/>
            <person name="Wu L."/>
            <person name="Ma J."/>
        </authorList>
    </citation>
    <scope>NUCLEOTIDE SEQUENCE [LARGE SCALE GENOMIC DNA]</scope>
    <source>
        <strain evidence="11">CGMCC 1.10363</strain>
    </source>
</reference>
<evidence type="ECO:0000256" key="4">
    <source>
        <dbReference type="ARBA" id="ARBA00022692"/>
    </source>
</evidence>
<name>A0ABV8Q5Q2_9MICO</name>
<keyword evidence="4 8" id="KW-0812">Transmembrane</keyword>
<protein>
    <submittedName>
        <fullName evidence="10">MFS transporter</fullName>
    </submittedName>
</protein>
<gene>
    <name evidence="10" type="ORF">ACFOYW_03635</name>
</gene>
<dbReference type="SUPFAM" id="SSF103473">
    <property type="entry name" value="MFS general substrate transporter"/>
    <property type="match status" value="1"/>
</dbReference>
<accession>A0ABV8Q5Q2</accession>
<dbReference type="PANTHER" id="PTHR23517">
    <property type="entry name" value="RESISTANCE PROTEIN MDTM, PUTATIVE-RELATED-RELATED"/>
    <property type="match status" value="1"/>
</dbReference>
<dbReference type="RefSeq" id="WP_390227285.1">
    <property type="nucleotide sequence ID" value="NZ_JBHSCN010000002.1"/>
</dbReference>
<keyword evidence="11" id="KW-1185">Reference proteome</keyword>
<evidence type="ECO:0000256" key="5">
    <source>
        <dbReference type="ARBA" id="ARBA00022989"/>
    </source>
</evidence>
<comment type="subcellular location">
    <subcellularLocation>
        <location evidence="1">Cell membrane</location>
        <topology evidence="1">Multi-pass membrane protein</topology>
    </subcellularLocation>
</comment>
<keyword evidence="3" id="KW-1003">Cell membrane</keyword>
<evidence type="ECO:0000256" key="8">
    <source>
        <dbReference type="SAM" id="Phobius"/>
    </source>
</evidence>
<dbReference type="EMBL" id="JBHSCN010000002">
    <property type="protein sequence ID" value="MFC4242454.1"/>
    <property type="molecule type" value="Genomic_DNA"/>
</dbReference>
<dbReference type="InterPro" id="IPR050171">
    <property type="entry name" value="MFS_Transporters"/>
</dbReference>
<feature type="transmembrane region" description="Helical" evidence="8">
    <location>
        <begin position="49"/>
        <end position="67"/>
    </location>
</feature>
<dbReference type="Proteomes" id="UP001595900">
    <property type="component" value="Unassembled WGS sequence"/>
</dbReference>
<evidence type="ECO:0000256" key="1">
    <source>
        <dbReference type="ARBA" id="ARBA00004651"/>
    </source>
</evidence>
<feature type="transmembrane region" description="Helical" evidence="8">
    <location>
        <begin position="147"/>
        <end position="169"/>
    </location>
</feature>
<dbReference type="InterPro" id="IPR005829">
    <property type="entry name" value="Sugar_transporter_CS"/>
</dbReference>
<proteinExistence type="predicted"/>
<feature type="transmembrane region" description="Helical" evidence="8">
    <location>
        <begin position="79"/>
        <end position="99"/>
    </location>
</feature>
<keyword evidence="2" id="KW-0813">Transport</keyword>
<feature type="transmembrane region" description="Helical" evidence="8">
    <location>
        <begin position="105"/>
        <end position="126"/>
    </location>
</feature>
<evidence type="ECO:0000256" key="3">
    <source>
        <dbReference type="ARBA" id="ARBA00022475"/>
    </source>
</evidence>